<accession>A0A0C2F842</accession>
<reference evidence="2 3" key="1">
    <citation type="journal article" date="2014" name="BMC Genomics">
        <title>Comparative genomics of the major fungal agents of human and animal Sporotrichosis: Sporothrix schenckii and Sporothrix brasiliensis.</title>
        <authorList>
            <person name="Teixeira M.M."/>
            <person name="de Almeida L.G."/>
            <person name="Kubitschek-Barreira P."/>
            <person name="Alves F.L."/>
            <person name="Kioshima E.S."/>
            <person name="Abadio A.K."/>
            <person name="Fernandes L."/>
            <person name="Derengowski L.S."/>
            <person name="Ferreira K.S."/>
            <person name="Souza R.C."/>
            <person name="Ruiz J.C."/>
            <person name="de Andrade N.C."/>
            <person name="Paes H.C."/>
            <person name="Nicola A.M."/>
            <person name="Albuquerque P."/>
            <person name="Gerber A.L."/>
            <person name="Martins V.P."/>
            <person name="Peconick L.D."/>
            <person name="Neto A.V."/>
            <person name="Chaucanez C.B."/>
            <person name="Silva P.A."/>
            <person name="Cunha O.L."/>
            <person name="de Oliveira F.F."/>
            <person name="dos Santos T.C."/>
            <person name="Barros A.L."/>
            <person name="Soares M.A."/>
            <person name="de Oliveira L.M."/>
            <person name="Marini M.M."/>
            <person name="Villalobos-Duno H."/>
            <person name="Cunha M.M."/>
            <person name="de Hoog S."/>
            <person name="da Silveira J.F."/>
            <person name="Henrissat B."/>
            <person name="Nino-Vega G.A."/>
            <person name="Cisalpino P.S."/>
            <person name="Mora-Montes H.M."/>
            <person name="Almeida S.R."/>
            <person name="Stajich J.E."/>
            <person name="Lopes-Bezerra L.M."/>
            <person name="Vasconcelos A.T."/>
            <person name="Felipe M.S."/>
        </authorList>
    </citation>
    <scope>NUCLEOTIDE SEQUENCE [LARGE SCALE GENOMIC DNA]</scope>
    <source>
        <strain evidence="2 3">5110</strain>
    </source>
</reference>
<dbReference type="HOGENOM" id="CLU_423989_0_0_1"/>
<name>A0A0C2F842_9PEZI</name>
<evidence type="ECO:0000256" key="1">
    <source>
        <dbReference type="SAM" id="MobiDB-lite"/>
    </source>
</evidence>
<dbReference type="VEuPathDB" id="FungiDB:SPBR_03921"/>
<protein>
    <submittedName>
        <fullName evidence="2">Uncharacterized protein</fullName>
    </submittedName>
</protein>
<dbReference type="Proteomes" id="UP000031575">
    <property type="component" value="Unassembled WGS sequence"/>
</dbReference>
<proteinExistence type="predicted"/>
<dbReference type="AlphaFoldDB" id="A0A0C2F842"/>
<dbReference type="RefSeq" id="XP_040623214.1">
    <property type="nucleotide sequence ID" value="XM_040762209.1"/>
</dbReference>
<feature type="compositionally biased region" description="Basic and acidic residues" evidence="1">
    <location>
        <begin position="402"/>
        <end position="411"/>
    </location>
</feature>
<gene>
    <name evidence="2" type="ORF">SPBR_03921</name>
</gene>
<dbReference type="EMBL" id="AWTV01000001">
    <property type="protein sequence ID" value="KIH95204.1"/>
    <property type="molecule type" value="Genomic_DNA"/>
</dbReference>
<dbReference type="OrthoDB" id="5245478at2759"/>
<comment type="caution">
    <text evidence="2">The sequence shown here is derived from an EMBL/GenBank/DDBJ whole genome shotgun (WGS) entry which is preliminary data.</text>
</comment>
<evidence type="ECO:0000313" key="3">
    <source>
        <dbReference type="Proteomes" id="UP000031575"/>
    </source>
</evidence>
<dbReference type="GeneID" id="63677130"/>
<sequence>MLDAITDGAAMASISTPPLLPPLPPASTTTTVHFPRRQWVTFDAEWKLTLTATAELAWDTLGGIPGSYNPGVFRSQVVTAARVAELVRAGRLWIGSDGRSVDLTVRPMLEGKRMSNGGTQGDGEDDDNDYLCELFRETIMEWPAWKDRLGLRVRSRSAETGSREDTTLLYLTVTHPPSPGGLFAPSQAGSGIPLARLQRVTCQLGLRYSAEGFKLPRATVATKRAKSKAQAASRSKPKPKSKGGSRSFRSEEKPPPARPNLRPRPSEAARRQRQQQVIDPRDVLVVGSAAWRQSVSLITTALHVLVGTAGKAPPVPGIRPVDAISAPHGAPSLLDVAPAVWSNHYFTSASLRRKAEALAESGGVDEFVQANTEEGPLMRKLEEILLKSVMQLPLRPKKPPNRRPDVHEQTDLSRPVSVTLASRAIKGPGHPSYLPIAPGPSHVSPVELFSSPTIERLDFEPDEDQVVDLCHDNLEAIFTQSSDADGSSQEQPLELEVYAEANDDDVEIEAQELDWQDIEAWSEPNMYQANEYMDDEDSRFDEISEGWSPDGQVYEENEVLDEDQEYEDGLDGTLSDDVGSGPALWQDMHAWQLDRLGDFENESRPMHHDMGYMDDDETEFMDIAEEDLDEGVGLWRDESDIIQVCL</sequence>
<keyword evidence="3" id="KW-1185">Reference proteome</keyword>
<feature type="region of interest" description="Disordered" evidence="1">
    <location>
        <begin position="394"/>
        <end position="415"/>
    </location>
</feature>
<organism evidence="2 3">
    <name type="scientific">Sporothrix brasiliensis 5110</name>
    <dbReference type="NCBI Taxonomy" id="1398154"/>
    <lineage>
        <taxon>Eukaryota</taxon>
        <taxon>Fungi</taxon>
        <taxon>Dikarya</taxon>
        <taxon>Ascomycota</taxon>
        <taxon>Pezizomycotina</taxon>
        <taxon>Sordariomycetes</taxon>
        <taxon>Sordariomycetidae</taxon>
        <taxon>Ophiostomatales</taxon>
        <taxon>Ophiostomataceae</taxon>
        <taxon>Sporothrix</taxon>
    </lineage>
</organism>
<feature type="region of interest" description="Disordered" evidence="1">
    <location>
        <begin position="220"/>
        <end position="276"/>
    </location>
</feature>
<evidence type="ECO:0000313" key="2">
    <source>
        <dbReference type="EMBL" id="KIH95204.1"/>
    </source>
</evidence>